<proteinExistence type="predicted"/>
<dbReference type="OrthoDB" id="2564904at2759"/>
<evidence type="ECO:0000313" key="3">
    <source>
        <dbReference type="Proteomes" id="UP000092993"/>
    </source>
</evidence>
<gene>
    <name evidence="2" type="ORF">A0H81_12195</name>
</gene>
<dbReference type="OMA" id="LCQNAYL"/>
<feature type="region of interest" description="Disordered" evidence="1">
    <location>
        <begin position="252"/>
        <end position="274"/>
    </location>
</feature>
<evidence type="ECO:0000256" key="1">
    <source>
        <dbReference type="SAM" id="MobiDB-lite"/>
    </source>
</evidence>
<feature type="region of interest" description="Disordered" evidence="1">
    <location>
        <begin position="313"/>
        <end position="398"/>
    </location>
</feature>
<dbReference type="AlphaFoldDB" id="A0A1C7LSM3"/>
<dbReference type="EMBL" id="LUGG01000023">
    <property type="protein sequence ID" value="OBZ67650.1"/>
    <property type="molecule type" value="Genomic_DNA"/>
</dbReference>
<organism evidence="2 3">
    <name type="scientific">Grifola frondosa</name>
    <name type="common">Maitake</name>
    <name type="synonym">Polyporus frondosus</name>
    <dbReference type="NCBI Taxonomy" id="5627"/>
    <lineage>
        <taxon>Eukaryota</taxon>
        <taxon>Fungi</taxon>
        <taxon>Dikarya</taxon>
        <taxon>Basidiomycota</taxon>
        <taxon>Agaricomycotina</taxon>
        <taxon>Agaricomycetes</taxon>
        <taxon>Polyporales</taxon>
        <taxon>Grifolaceae</taxon>
        <taxon>Grifola</taxon>
    </lineage>
</organism>
<protein>
    <recommendedName>
        <fullName evidence="4">Carbohydrate-binding module family 13 protein</fullName>
    </recommendedName>
</protein>
<name>A0A1C7LSM3_GRIFR</name>
<evidence type="ECO:0008006" key="4">
    <source>
        <dbReference type="Google" id="ProtNLM"/>
    </source>
</evidence>
<sequence length="421" mass="43377">MSWPCVEGIKVCGPASIQHPHPPPFSPCFLSFPLSLLPLQLLLLHNITAPHICLQMLLNRANRAKQERINVALAPIRTLCARMHTMTSASSLRLSLVRALLSVTPERIEVAWCIKSGYGTRLIPDGTITGAHFVQTPDYVQVTGVGDLTKINIPAGDEGGELDPHGADGNGNPIGGLVFSNAFGSLAQIHEWTNFVSDSQFCFRACKDGPNAPALCQHIYDVMGCFWNMPGNYDAGSFERCEADTGEPMGVYGTSTFHQGDPSTPAAHPAPSSSDCTSFSTISNGLAASAPTTIISSISSATSVSATSTVVATSQTSSGVTTTSASPSAPSSSSVPTSTSTATTTSSSATSGVSQTSSSNTASVTPFGTSTTHSTGSSSTSGSTSSTSTQTASGNNNTNAGTRASFGWQLLLAACAITVVL</sequence>
<comment type="caution">
    <text evidence="2">The sequence shown here is derived from an EMBL/GenBank/DDBJ whole genome shotgun (WGS) entry which is preliminary data.</text>
</comment>
<reference evidence="2 3" key="1">
    <citation type="submission" date="2016-03" db="EMBL/GenBank/DDBJ databases">
        <title>Whole genome sequencing of Grifola frondosa 9006-11.</title>
        <authorList>
            <person name="Min B."/>
            <person name="Park H."/>
            <person name="Kim J.-G."/>
            <person name="Cho H."/>
            <person name="Oh Y.-L."/>
            <person name="Kong W.-S."/>
            <person name="Choi I.-G."/>
        </authorList>
    </citation>
    <scope>NUCLEOTIDE SEQUENCE [LARGE SCALE GENOMIC DNA]</scope>
    <source>
        <strain evidence="2 3">9006-11</strain>
    </source>
</reference>
<accession>A0A1C7LSM3</accession>
<dbReference type="Proteomes" id="UP000092993">
    <property type="component" value="Unassembled WGS sequence"/>
</dbReference>
<dbReference type="STRING" id="5627.A0A1C7LSM3"/>
<keyword evidence="3" id="KW-1185">Reference proteome</keyword>
<evidence type="ECO:0000313" key="2">
    <source>
        <dbReference type="EMBL" id="OBZ67650.1"/>
    </source>
</evidence>
<feature type="compositionally biased region" description="Low complexity" evidence="1">
    <location>
        <begin position="262"/>
        <end position="274"/>
    </location>
</feature>